<dbReference type="GO" id="GO:0005042">
    <property type="term" value="F:netrin receptor activity"/>
    <property type="evidence" value="ECO:0007669"/>
    <property type="project" value="UniProtKB-UniRule"/>
</dbReference>
<evidence type="ECO:0000256" key="1">
    <source>
        <dbReference type="RuleBase" id="RU367033"/>
    </source>
</evidence>
<keyword evidence="1" id="KW-0675">Receptor</keyword>
<sequence length="622" mass="70658">MTVDQFYDLGVALGFTIQQLDVIEYRRFRDREQAIYDMLVTWRERQPSGQAAKETFLSLMESLDSPAEGIAISDIGLTGEIPDRTLLAFARQIRPEKFFEIGEKLGFNTSELQHIEHRILYNRKNANIQMLSSWKASQTSGPEAKQTLKLVWESVQDVSKAEKTKDSGKGIALLNTKTAGTSQALAEELYQGTAETEKNDYDNLPEKAQTDGTDSVEPIDYALAGLDFPKAAHAQGPSGGQTMTHEPTSTTNQPLLDDKSSENQDGKKIHWDFLTDSPQELTLQDNEVLISCGIRFSPSGVKLSETIKVTLDHNAHFTNPRRAEIVFYTRNKDSTTFLRIPASTNGCPRCDVRSKDLDFYVDHFSDWWIVAVFTRYFIGKRVRCTPYIRPPVMKGFTHLVLLCIYDDLVDVIEKINEEMKEYRKLYPPQPMFVEWRYGDINIELFDGSKENKENIDKQILGERDMYLFESKQFSFEVKPLVSGASQRFLEFTLDQRKSSSYPTLIRFDLKYDAGAAFSTMDAGSQSAEVSTLSGPSDEQKVTDADILNLAKLLPPDRWSHLYVALRIDYSTAEGIRKEFTEKTEQYIHLLQNWKAASSRTRKDLNAILVKVESGGLVDTYVD</sequence>
<dbReference type="Gene3D" id="2.60.220.30">
    <property type="match status" value="1"/>
</dbReference>
<feature type="region of interest" description="Disordered" evidence="2">
    <location>
        <begin position="194"/>
        <end position="214"/>
    </location>
</feature>
<comment type="similarity">
    <text evidence="1">Belongs to the unc-5 family.</text>
</comment>
<dbReference type="KEGG" id="spu:105442168"/>
<dbReference type="SUPFAM" id="SSF47986">
    <property type="entry name" value="DEATH domain"/>
    <property type="match status" value="3"/>
</dbReference>
<dbReference type="Proteomes" id="UP000007110">
    <property type="component" value="Unassembled WGS sequence"/>
</dbReference>
<evidence type="ECO:0000313" key="4">
    <source>
        <dbReference type="EnsemblMetazoa" id="XP_030844409"/>
    </source>
</evidence>
<feature type="domain" description="Death" evidence="3">
    <location>
        <begin position="557"/>
        <end position="622"/>
    </location>
</feature>
<reference evidence="4" key="2">
    <citation type="submission" date="2021-01" db="UniProtKB">
        <authorList>
            <consortium name="EnsemblMetazoa"/>
        </authorList>
    </citation>
    <scope>IDENTIFICATION</scope>
</reference>
<keyword evidence="1" id="KW-0217">Developmental protein</keyword>
<keyword evidence="5" id="KW-1185">Reference proteome</keyword>
<dbReference type="OrthoDB" id="10157784at2759"/>
<dbReference type="PROSITE" id="PS50017">
    <property type="entry name" value="DEATH_DOMAIN"/>
    <property type="match status" value="2"/>
</dbReference>
<reference evidence="5" key="1">
    <citation type="submission" date="2015-02" db="EMBL/GenBank/DDBJ databases">
        <title>Genome sequencing for Strongylocentrotus purpuratus.</title>
        <authorList>
            <person name="Murali S."/>
            <person name="Liu Y."/>
            <person name="Vee V."/>
            <person name="English A."/>
            <person name="Wang M."/>
            <person name="Skinner E."/>
            <person name="Han Y."/>
            <person name="Muzny D.M."/>
            <person name="Worley K.C."/>
            <person name="Gibbs R.A."/>
        </authorList>
    </citation>
    <scope>NUCLEOTIDE SEQUENCE</scope>
</reference>
<dbReference type="CDD" id="cd01670">
    <property type="entry name" value="Death"/>
    <property type="match status" value="1"/>
</dbReference>
<organism evidence="4 5">
    <name type="scientific">Strongylocentrotus purpuratus</name>
    <name type="common">Purple sea urchin</name>
    <dbReference type="NCBI Taxonomy" id="7668"/>
    <lineage>
        <taxon>Eukaryota</taxon>
        <taxon>Metazoa</taxon>
        <taxon>Echinodermata</taxon>
        <taxon>Eleutherozoa</taxon>
        <taxon>Echinozoa</taxon>
        <taxon>Echinoidea</taxon>
        <taxon>Euechinoidea</taxon>
        <taxon>Echinacea</taxon>
        <taxon>Camarodonta</taxon>
        <taxon>Echinidea</taxon>
        <taxon>Strongylocentrotidae</taxon>
        <taxon>Strongylocentrotus</taxon>
    </lineage>
</organism>
<dbReference type="InParanoid" id="A0A7M7P0X4"/>
<accession>A0A7M7P0X4</accession>
<dbReference type="RefSeq" id="XP_030844409.1">
    <property type="nucleotide sequence ID" value="XM_030988549.1"/>
</dbReference>
<feature type="compositionally biased region" description="Polar residues" evidence="2">
    <location>
        <begin position="240"/>
        <end position="254"/>
    </location>
</feature>
<dbReference type="AlphaFoldDB" id="A0A7M7P0X4"/>
<dbReference type="InterPro" id="IPR011029">
    <property type="entry name" value="DEATH-like_dom_sf"/>
</dbReference>
<feature type="region of interest" description="Disordered" evidence="2">
    <location>
        <begin position="230"/>
        <end position="264"/>
    </location>
</feature>
<feature type="compositionally biased region" description="Basic and acidic residues" evidence="2">
    <location>
        <begin position="195"/>
        <end position="209"/>
    </location>
</feature>
<evidence type="ECO:0000256" key="2">
    <source>
        <dbReference type="SAM" id="MobiDB-lite"/>
    </source>
</evidence>
<dbReference type="PANTHER" id="PTHR12582:SF41">
    <property type="entry name" value="UNC5C-LIKE PROTEIN"/>
    <property type="match status" value="1"/>
</dbReference>
<dbReference type="GO" id="GO:0005886">
    <property type="term" value="C:plasma membrane"/>
    <property type="evidence" value="ECO:0007669"/>
    <property type="project" value="UniProtKB-SubCell"/>
</dbReference>
<evidence type="ECO:0000259" key="3">
    <source>
        <dbReference type="PROSITE" id="PS50017"/>
    </source>
</evidence>
<dbReference type="PANTHER" id="PTHR12582">
    <property type="entry name" value="NETRIN RECEPTOR UNC5"/>
    <property type="match status" value="1"/>
</dbReference>
<protein>
    <recommendedName>
        <fullName evidence="1">Netrin receptor UNC5</fullName>
    </recommendedName>
</protein>
<comment type="subcellular location">
    <subcellularLocation>
        <location evidence="1">Cell membrane</location>
        <topology evidence="1">Single-pass type I membrane protein</topology>
    </subcellularLocation>
</comment>
<name>A0A7M7P0X4_STRPU</name>
<comment type="function">
    <text evidence="1">Receptor for netrin required for axon guidance. Mediates axon repulsion of neuronal growth cones in the developing nervous system upon ligand binding.</text>
</comment>
<dbReference type="GeneID" id="105442168"/>
<dbReference type="InterPro" id="IPR000488">
    <property type="entry name" value="Death_dom"/>
</dbReference>
<dbReference type="EnsemblMetazoa" id="XM_030988549">
    <property type="protein sequence ID" value="XP_030844409"/>
    <property type="gene ID" value="LOC105442168"/>
</dbReference>
<feature type="domain" description="Death" evidence="3">
    <location>
        <begin position="1"/>
        <end position="63"/>
    </location>
</feature>
<evidence type="ECO:0000313" key="5">
    <source>
        <dbReference type="Proteomes" id="UP000007110"/>
    </source>
</evidence>
<proteinExistence type="inferred from homology"/>
<dbReference type="Gene3D" id="1.10.533.10">
    <property type="entry name" value="Death Domain, Fas"/>
    <property type="match status" value="3"/>
</dbReference>
<dbReference type="InterPro" id="IPR037936">
    <property type="entry name" value="UNC5A-D"/>
</dbReference>
<keyword evidence="1" id="KW-0393">Immunoglobulin domain</keyword>